<protein>
    <submittedName>
        <fullName evidence="2">Uncharacterized protein</fullName>
    </submittedName>
</protein>
<proteinExistence type="predicted"/>
<name>A0ABR0BB89_9CRUS</name>
<organism evidence="2 3">
    <name type="scientific">Daphnia magna</name>
    <dbReference type="NCBI Taxonomy" id="35525"/>
    <lineage>
        <taxon>Eukaryota</taxon>
        <taxon>Metazoa</taxon>
        <taxon>Ecdysozoa</taxon>
        <taxon>Arthropoda</taxon>
        <taxon>Crustacea</taxon>
        <taxon>Branchiopoda</taxon>
        <taxon>Diplostraca</taxon>
        <taxon>Cladocera</taxon>
        <taxon>Anomopoda</taxon>
        <taxon>Daphniidae</taxon>
        <taxon>Daphnia</taxon>
    </lineage>
</organism>
<comment type="caution">
    <text evidence="2">The sequence shown here is derived from an EMBL/GenBank/DDBJ whole genome shotgun (WGS) entry which is preliminary data.</text>
</comment>
<dbReference type="Proteomes" id="UP001234178">
    <property type="component" value="Unassembled WGS sequence"/>
</dbReference>
<gene>
    <name evidence="2" type="ORF">OUZ56_033915</name>
</gene>
<evidence type="ECO:0000313" key="3">
    <source>
        <dbReference type="Proteomes" id="UP001234178"/>
    </source>
</evidence>
<evidence type="ECO:0000256" key="1">
    <source>
        <dbReference type="SAM" id="MobiDB-lite"/>
    </source>
</evidence>
<reference evidence="2 3" key="1">
    <citation type="journal article" date="2023" name="Nucleic Acids Res.">
        <title>The hologenome of Daphnia magna reveals possible DNA methylation and microbiome-mediated evolution of the host genome.</title>
        <authorList>
            <person name="Chaturvedi A."/>
            <person name="Li X."/>
            <person name="Dhandapani V."/>
            <person name="Marshall H."/>
            <person name="Kissane S."/>
            <person name="Cuenca-Cambronero M."/>
            <person name="Asole G."/>
            <person name="Calvet F."/>
            <person name="Ruiz-Romero M."/>
            <person name="Marangio P."/>
            <person name="Guigo R."/>
            <person name="Rago D."/>
            <person name="Mirbahai L."/>
            <person name="Eastwood N."/>
            <person name="Colbourne J.K."/>
            <person name="Zhou J."/>
            <person name="Mallon E."/>
            <person name="Orsini L."/>
        </authorList>
    </citation>
    <scope>NUCLEOTIDE SEQUENCE [LARGE SCALE GENOMIC DNA]</scope>
    <source>
        <strain evidence="2">LRV0_1</strain>
    </source>
</reference>
<dbReference type="EMBL" id="JAOYFB010000070">
    <property type="protein sequence ID" value="KAK4045851.1"/>
    <property type="molecule type" value="Genomic_DNA"/>
</dbReference>
<evidence type="ECO:0000313" key="2">
    <source>
        <dbReference type="EMBL" id="KAK4045851.1"/>
    </source>
</evidence>
<feature type="region of interest" description="Disordered" evidence="1">
    <location>
        <begin position="128"/>
        <end position="148"/>
    </location>
</feature>
<sequence length="148" mass="16662">MDLAVKGYPEERRVSATSVVVLGWPLKIRREGYVVGRSRPFVPISASGLQGKSANWIRNFGIRIGSEGRGGRAEFIKRSRRRTCQAWVEALPHGRAEARSSARSLTVERLGIVCARVRRQRRVRVSDLGRHRTTNSELARSRGIRLSN</sequence>
<keyword evidence="3" id="KW-1185">Reference proteome</keyword>
<accession>A0ABR0BB89</accession>